<protein>
    <recommendedName>
        <fullName evidence="3">DUF1579 domain-containing protein</fullName>
    </recommendedName>
</protein>
<accession>A0A0L0EVD4</accession>
<organism evidence="1 2">
    <name type="scientific">Pseudoalteromonas rubra</name>
    <dbReference type="NCBI Taxonomy" id="43658"/>
    <lineage>
        <taxon>Bacteria</taxon>
        <taxon>Pseudomonadati</taxon>
        <taxon>Pseudomonadota</taxon>
        <taxon>Gammaproteobacteria</taxon>
        <taxon>Alteromonadales</taxon>
        <taxon>Pseudoalteromonadaceae</taxon>
        <taxon>Pseudoalteromonas</taxon>
    </lineage>
</organism>
<dbReference type="AlphaFoldDB" id="A0A0L0EVD4"/>
<evidence type="ECO:0000313" key="2">
    <source>
        <dbReference type="Proteomes" id="UP000036850"/>
    </source>
</evidence>
<dbReference type="PATRIC" id="fig|43658.6.peg.1915"/>
<dbReference type="EMBL" id="LFZX01000026">
    <property type="protein sequence ID" value="KNC68340.1"/>
    <property type="molecule type" value="Genomic_DNA"/>
</dbReference>
<reference evidence="2" key="1">
    <citation type="submission" date="2015-07" db="EMBL/GenBank/DDBJ databases">
        <title>Draft genome sequence of a Pseudoalteromonas rubra strain, OCN096, isolated from Kaneohe Bay, Oahu, Hawaii.</title>
        <authorList>
            <person name="Beurmann S."/>
            <person name="Ushijima B."/>
            <person name="Belcaid M."/>
            <person name="Callahan S.M."/>
            <person name="Aeby G.S."/>
        </authorList>
    </citation>
    <scope>NUCLEOTIDE SEQUENCE [LARGE SCALE GENOMIC DNA]</scope>
    <source>
        <strain evidence="2">OCN096</strain>
    </source>
</reference>
<evidence type="ECO:0000313" key="1">
    <source>
        <dbReference type="EMBL" id="KNC68340.1"/>
    </source>
</evidence>
<name>A0A0L0EVD4_9GAMM</name>
<gene>
    <name evidence="1" type="ORF">AC626_05330</name>
</gene>
<comment type="caution">
    <text evidence="1">The sequence shown here is derived from an EMBL/GenBank/DDBJ whole genome shotgun (WGS) entry which is preliminary data.</text>
</comment>
<evidence type="ECO:0008006" key="3">
    <source>
        <dbReference type="Google" id="ProtNLM"/>
    </source>
</evidence>
<proteinExistence type="predicted"/>
<sequence>MIIKQGIIMLESNAPGAPGDFDFMVGQWSVQHRRLKDILNGGDEWIEFKGESSTLNTLGGFGNVEDNHLHFPEGSVRAKAIRSFNASTGQWSIWWLDGRNPGMLDTPVVGMFTDGIGRFYADEEYHGQAIKVRFIWDATNPEQPTWAQAFSKDGGEHWETNWEMTFTRIQ</sequence>
<dbReference type="Proteomes" id="UP000036850">
    <property type="component" value="Unassembled WGS sequence"/>
</dbReference>